<protein>
    <recommendedName>
        <fullName evidence="5">Eukaryotic translation initiation factor 3 subunit F</fullName>
        <shortName evidence="5">eIF3f</shortName>
    </recommendedName>
    <alternativeName>
        <fullName evidence="5">Eukaryotic translation initiation factor 3 subunit 5</fullName>
    </alternativeName>
</protein>
<dbReference type="Pfam" id="PF01398">
    <property type="entry name" value="JAB"/>
    <property type="match status" value="1"/>
</dbReference>
<accession>A0A1B0G815</accession>
<keyword evidence="2 5" id="KW-0396">Initiation factor</keyword>
<dbReference type="AlphaFoldDB" id="A0A1B0G815"/>
<dbReference type="GO" id="GO:0033290">
    <property type="term" value="C:eukaryotic 48S preinitiation complex"/>
    <property type="evidence" value="ECO:0007669"/>
    <property type="project" value="UniProtKB-UniRule"/>
</dbReference>
<reference evidence="7" key="1">
    <citation type="submission" date="2020-05" db="UniProtKB">
        <authorList>
            <consortium name="EnsemblMetazoa"/>
        </authorList>
    </citation>
    <scope>IDENTIFICATION</scope>
    <source>
        <strain evidence="7">Yale</strain>
    </source>
</reference>
<dbReference type="Gene3D" id="3.40.140.10">
    <property type="entry name" value="Cytidine Deaminase, domain 2"/>
    <property type="match status" value="1"/>
</dbReference>
<dbReference type="Pfam" id="PF13012">
    <property type="entry name" value="MitMem_reg"/>
    <property type="match status" value="1"/>
</dbReference>
<keyword evidence="8" id="KW-1185">Reference proteome</keyword>
<dbReference type="GO" id="GO:0008237">
    <property type="term" value="F:metallopeptidase activity"/>
    <property type="evidence" value="ECO:0007669"/>
    <property type="project" value="InterPro"/>
</dbReference>
<dbReference type="VEuPathDB" id="VectorBase:GMOY009454"/>
<dbReference type="PROSITE" id="PS50249">
    <property type="entry name" value="MPN"/>
    <property type="match status" value="1"/>
</dbReference>
<evidence type="ECO:0000256" key="5">
    <source>
        <dbReference type="HAMAP-Rule" id="MF_03005"/>
    </source>
</evidence>
<dbReference type="HAMAP" id="MF_03005">
    <property type="entry name" value="eIF3f"/>
    <property type="match status" value="1"/>
</dbReference>
<comment type="subunit">
    <text evidence="5">Component of the eukaryotic translation initiation factor 3 (eIF-3) complex.</text>
</comment>
<organism evidence="7 8">
    <name type="scientific">Glossina morsitans morsitans</name>
    <name type="common">Savannah tsetse fly</name>
    <dbReference type="NCBI Taxonomy" id="37546"/>
    <lineage>
        <taxon>Eukaryota</taxon>
        <taxon>Metazoa</taxon>
        <taxon>Ecdysozoa</taxon>
        <taxon>Arthropoda</taxon>
        <taxon>Hexapoda</taxon>
        <taxon>Insecta</taxon>
        <taxon>Pterygota</taxon>
        <taxon>Neoptera</taxon>
        <taxon>Endopterygota</taxon>
        <taxon>Diptera</taxon>
        <taxon>Brachycera</taxon>
        <taxon>Muscomorpha</taxon>
        <taxon>Hippoboscoidea</taxon>
        <taxon>Glossinidae</taxon>
        <taxon>Glossina</taxon>
    </lineage>
</organism>
<keyword evidence="1 5" id="KW-0963">Cytoplasm</keyword>
<dbReference type="InterPro" id="IPR037518">
    <property type="entry name" value="MPN"/>
</dbReference>
<evidence type="ECO:0000256" key="3">
    <source>
        <dbReference type="ARBA" id="ARBA00022917"/>
    </source>
</evidence>
<feature type="domain" description="MPN" evidence="6">
    <location>
        <begin position="488"/>
        <end position="618"/>
    </location>
</feature>
<dbReference type="GO" id="GO:0016282">
    <property type="term" value="C:eukaryotic 43S preinitiation complex"/>
    <property type="evidence" value="ECO:0007669"/>
    <property type="project" value="UniProtKB-UniRule"/>
</dbReference>
<dbReference type="GO" id="GO:0101005">
    <property type="term" value="F:deubiquitinase activity"/>
    <property type="evidence" value="ECO:0007669"/>
    <property type="project" value="UniProtKB-ARBA"/>
</dbReference>
<dbReference type="Gene3D" id="3.40.630.30">
    <property type="match status" value="2"/>
</dbReference>
<dbReference type="SMART" id="SM00232">
    <property type="entry name" value="JAB_MPN"/>
    <property type="match status" value="1"/>
</dbReference>
<comment type="subcellular location">
    <subcellularLocation>
        <location evidence="5">Cytoplasm</location>
    </subcellularLocation>
</comment>
<proteinExistence type="inferred from homology"/>
<dbReference type="InterPro" id="IPR000555">
    <property type="entry name" value="JAMM/MPN+_dom"/>
</dbReference>
<dbReference type="GO" id="GO:0001732">
    <property type="term" value="P:formation of cytoplasmic translation initiation complex"/>
    <property type="evidence" value="ECO:0007669"/>
    <property type="project" value="UniProtKB-UniRule"/>
</dbReference>
<dbReference type="SUPFAM" id="SSF55729">
    <property type="entry name" value="Acyl-CoA N-acyltransferases (Nat)"/>
    <property type="match status" value="1"/>
</dbReference>
<dbReference type="EMBL" id="CCAG010000155">
    <property type="status" value="NOT_ANNOTATED_CDS"/>
    <property type="molecule type" value="Genomic_DNA"/>
</dbReference>
<evidence type="ECO:0000313" key="8">
    <source>
        <dbReference type="Proteomes" id="UP000092444"/>
    </source>
</evidence>
<evidence type="ECO:0000256" key="1">
    <source>
        <dbReference type="ARBA" id="ARBA00022490"/>
    </source>
</evidence>
<dbReference type="EnsemblMetazoa" id="GMOY009454-RA">
    <property type="protein sequence ID" value="GMOY009454-PA"/>
    <property type="gene ID" value="GMOY009454"/>
</dbReference>
<evidence type="ECO:0000256" key="4">
    <source>
        <dbReference type="ARBA" id="ARBA00059951"/>
    </source>
</evidence>
<dbReference type="PANTHER" id="PTHR10540:SF6">
    <property type="entry name" value="EUKARYOTIC TRANSLATION INITIATION FACTOR 3 SUBUNIT F"/>
    <property type="match status" value="1"/>
</dbReference>
<dbReference type="CDD" id="cd08064">
    <property type="entry name" value="MPN_eIF3f"/>
    <property type="match status" value="1"/>
</dbReference>
<dbReference type="STRING" id="37546.A0A1B0G815"/>
<dbReference type="FunFam" id="3.40.140.10:FF:000014">
    <property type="entry name" value="Eukaryotic translation initiation factor 3 subunit F"/>
    <property type="match status" value="1"/>
</dbReference>
<name>A0A1B0G815_GLOMM</name>
<evidence type="ECO:0000256" key="2">
    <source>
        <dbReference type="ARBA" id="ARBA00022540"/>
    </source>
</evidence>
<comment type="similarity">
    <text evidence="5">Belongs to the eIF-3 subunit F family.</text>
</comment>
<dbReference type="PANTHER" id="PTHR10540">
    <property type="entry name" value="EUKARYOTIC TRANSLATION INITIATION FACTOR 3 SUBUNIT F-RELATED"/>
    <property type="match status" value="1"/>
</dbReference>
<dbReference type="GO" id="GO:0071541">
    <property type="term" value="C:eukaryotic translation initiation factor 3 complex, eIF3m"/>
    <property type="evidence" value="ECO:0007669"/>
    <property type="project" value="TreeGrafter"/>
</dbReference>
<dbReference type="Proteomes" id="UP000092444">
    <property type="component" value="Unassembled WGS sequence"/>
</dbReference>
<dbReference type="InterPro" id="IPR024969">
    <property type="entry name" value="EIF3F/CSN6-like_C"/>
</dbReference>
<dbReference type="GO" id="GO:0031369">
    <property type="term" value="F:translation initiation factor binding"/>
    <property type="evidence" value="ECO:0007669"/>
    <property type="project" value="InterPro"/>
</dbReference>
<dbReference type="InterPro" id="IPR027531">
    <property type="entry name" value="eIF3f"/>
</dbReference>
<comment type="function">
    <text evidence="4">Deubiquitinates activated NOTCH1, promoting its nuclear import, thereby acting as a positive regulator of Notch signaling.</text>
</comment>
<evidence type="ECO:0000259" key="6">
    <source>
        <dbReference type="PROSITE" id="PS50249"/>
    </source>
</evidence>
<evidence type="ECO:0000313" key="7">
    <source>
        <dbReference type="EnsemblMetazoa" id="GMOY009454-PA"/>
    </source>
</evidence>
<dbReference type="GO" id="GO:0003743">
    <property type="term" value="F:translation initiation factor activity"/>
    <property type="evidence" value="ECO:0007669"/>
    <property type="project" value="UniProtKB-UniRule"/>
</dbReference>
<comment type="function">
    <text evidence="5">Component of the eukaryotic translation initiation factor 3 (eIF-3) complex, which is involved in protein synthesis of a specialized repertoire of mRNAs and, together with other initiation factors, stimulates binding of mRNA and methionyl-tRNAi to the 40S ribosome. The eIF-3 complex specifically targets and initiates translation of a subset of mRNAs involved in cell proliferation.</text>
</comment>
<sequence>MFSVWKMKRVIVDIGLVSRYSTGAKCPELKLQYRVIPEDCYNAVMKHLRQNYFVDEPISKSVRLYKNGTTHKEVEKLCLQVLKKNLSIMATNEKDEQQWDIKNKALLKSGAKYITRAEKEKKAHDPGNEFYLQLERTKRTYSKHFNMTSAELKDENLKTKPIAENVNESHTRSMKTAPAVQLKPHIASELTHVAKVEDIDKKPSVSGVVTKYYEIIKKTAKHSEMLERKKRMKKSEIIIMPKIRQKGNKTKQMITSRARLNAMKAIKMKEENEYMDDYKGLRYELVHNKNLPEFLEFVQTSDCSDEPFGRCFKHCLNGASCRFVEYHVYRSISKSLSTFIRNKRGKIIGAAMNTILKPHDIEGEAIALKHIKYDPIRKHYAVLHHHLISKNPFNELNIRKLFDIRFMLVDREYNFKTIAQKLLEACETMAKGRQLKFIKSDVVSENAHRLFEANKYKIELYCGAFSVHQFFFYKFLRRVVMSGLNLTVKVHPVVLFQVVDAYERRNADSHRVIGTLLGTVDKGVVEVTNCFCVPHKEHDDQVEAELSYALDLYDLNRKVNPNENVVGWWATGNEVTNHSSVIHEYYARECNNPVHLTVDTSLQSGRMGLRAYVCIQLGVPGGKTGCMFTPIPVEMTCYEPETVGLKLLQKTISTSPHRQKTISPMLDLAQISEAAGKLQNLLELILKYVENVIGHKQPPDNAVGRQLLDLIHSVPHMSHEQFTQMFNANVRDLLMVITLSNLIKTQLQLNEKLTFLPTN</sequence>
<dbReference type="InterPro" id="IPR016181">
    <property type="entry name" value="Acyl_CoA_acyltransferase"/>
</dbReference>
<keyword evidence="3 5" id="KW-0648">Protein biosynthesis</keyword>